<keyword evidence="2" id="KW-1185">Reference proteome</keyword>
<evidence type="ECO:0000313" key="1">
    <source>
        <dbReference type="EMBL" id="MQY17817.1"/>
    </source>
</evidence>
<dbReference type="AlphaFoldDB" id="A0A7K0CWC7"/>
<dbReference type="Proteomes" id="UP000438448">
    <property type="component" value="Unassembled WGS sequence"/>
</dbReference>
<protein>
    <submittedName>
        <fullName evidence="1">Uncharacterized protein</fullName>
    </submittedName>
</protein>
<name>A0A7K0CWC7_9NOCA</name>
<proteinExistence type="predicted"/>
<sequence length="234" mass="25960">MRGDGTYLPSVRIDLRFALMTGHGHDWLRTADPAMVELRDPLAQRAVRIVRPDEDELSGDFLVELETLVFQWEDTTTQAAADAYLALRGAADRIDILRGLSWLCALWAVVCETRLGKSADNIIRDLDYRGGRRVITSADQARRWENRTHRVRLGALAALTEDPRAVASYRVACTEPVGIAAELIVHTLVHLDGFSQDMQRHDLEARGLAAGVMAHTEAGTGPRGRLCFRPAHAL</sequence>
<evidence type="ECO:0000313" key="2">
    <source>
        <dbReference type="Proteomes" id="UP000438448"/>
    </source>
</evidence>
<organism evidence="1 2">
    <name type="scientific">Nocardia macrotermitis</name>
    <dbReference type="NCBI Taxonomy" id="2585198"/>
    <lineage>
        <taxon>Bacteria</taxon>
        <taxon>Bacillati</taxon>
        <taxon>Actinomycetota</taxon>
        <taxon>Actinomycetes</taxon>
        <taxon>Mycobacteriales</taxon>
        <taxon>Nocardiaceae</taxon>
        <taxon>Nocardia</taxon>
    </lineage>
</organism>
<reference evidence="1 2" key="1">
    <citation type="submission" date="2019-10" db="EMBL/GenBank/DDBJ databases">
        <title>Nocardia macrotermitis sp. nov. and Nocardia aurantia sp. nov., isolated from the gut of fungus growing-termite Macrotermes natalensis.</title>
        <authorList>
            <person name="Benndorf R."/>
            <person name="Schwitalla J."/>
            <person name="Martin K."/>
            <person name="De Beer W."/>
            <person name="Kaster A.-K."/>
            <person name="Vollmers J."/>
            <person name="Poulsen M."/>
            <person name="Beemelmanns C."/>
        </authorList>
    </citation>
    <scope>NUCLEOTIDE SEQUENCE [LARGE SCALE GENOMIC DNA]</scope>
    <source>
        <strain evidence="1 2">RB20</strain>
    </source>
</reference>
<dbReference type="EMBL" id="WEGK01000002">
    <property type="protein sequence ID" value="MQY17817.1"/>
    <property type="molecule type" value="Genomic_DNA"/>
</dbReference>
<comment type="caution">
    <text evidence="1">The sequence shown here is derived from an EMBL/GenBank/DDBJ whole genome shotgun (WGS) entry which is preliminary data.</text>
</comment>
<gene>
    <name evidence="1" type="ORF">NRB20_08840</name>
</gene>
<accession>A0A7K0CWC7</accession>